<comment type="subunit">
    <text evidence="2">Interacts transiently with the RNA polymerase catalytic core formed by RpoA, RpoB, RpoC and RpoZ (2 alpha, 1 beta, 1 beta' and 1 omega subunit) to form the RNA polymerase holoenzyme that can initiate transcription.</text>
</comment>
<dbReference type="Gene3D" id="1.10.1740.10">
    <property type="match status" value="1"/>
</dbReference>
<dbReference type="GO" id="GO:0016987">
    <property type="term" value="F:sigma factor activity"/>
    <property type="evidence" value="ECO:0007669"/>
    <property type="project" value="UniProtKB-KW"/>
</dbReference>
<dbReference type="RefSeq" id="WP_067634738.1">
    <property type="nucleotide sequence ID" value="NZ_JAAXPI010000007.1"/>
</dbReference>
<dbReference type="SUPFAM" id="SSF54427">
    <property type="entry name" value="NTF2-like"/>
    <property type="match status" value="1"/>
</dbReference>
<dbReference type="Pfam" id="PF08281">
    <property type="entry name" value="Sigma70_r4_2"/>
    <property type="match status" value="1"/>
</dbReference>
<keyword evidence="3" id="KW-0805">Transcription regulation</keyword>
<dbReference type="EMBL" id="JAAXPI010000007">
    <property type="protein sequence ID" value="NKZ03746.1"/>
    <property type="molecule type" value="Genomic_DNA"/>
</dbReference>
<evidence type="ECO:0000313" key="8">
    <source>
        <dbReference type="EMBL" id="NKZ03746.1"/>
    </source>
</evidence>
<dbReference type="SUPFAM" id="SSF88659">
    <property type="entry name" value="Sigma3 and sigma4 domains of RNA polymerase sigma factors"/>
    <property type="match status" value="1"/>
</dbReference>
<feature type="domain" description="RNA polymerase sigma factor 70 region 4 type 2" evidence="7">
    <location>
        <begin position="118"/>
        <end position="164"/>
    </location>
</feature>
<protein>
    <submittedName>
        <fullName evidence="8">Sigma-70 family RNA polymerase sigma factor</fullName>
    </submittedName>
</protein>
<evidence type="ECO:0000259" key="6">
    <source>
        <dbReference type="Pfam" id="PF04542"/>
    </source>
</evidence>
<gene>
    <name evidence="8" type="ORF">HGB48_08290</name>
</gene>
<dbReference type="PANTHER" id="PTHR30173">
    <property type="entry name" value="SIGMA 19 FACTOR"/>
    <property type="match status" value="1"/>
</dbReference>
<dbReference type="InterPro" id="IPR032710">
    <property type="entry name" value="NTF2-like_dom_sf"/>
</dbReference>
<comment type="similarity">
    <text evidence="1">Belongs to the sigma-70 factor family. ECF subfamily.</text>
</comment>
<dbReference type="GO" id="GO:0003677">
    <property type="term" value="F:DNA binding"/>
    <property type="evidence" value="ECO:0007669"/>
    <property type="project" value="InterPro"/>
</dbReference>
<proteinExistence type="inferred from homology"/>
<dbReference type="InterPro" id="IPR052704">
    <property type="entry name" value="ECF_Sigma-70_Domain"/>
</dbReference>
<keyword evidence="4" id="KW-0731">Sigma factor</keyword>
<dbReference type="Gene3D" id="3.10.450.50">
    <property type="match status" value="1"/>
</dbReference>
<dbReference type="InterPro" id="IPR007627">
    <property type="entry name" value="RNA_pol_sigma70_r2"/>
</dbReference>
<dbReference type="Pfam" id="PF04542">
    <property type="entry name" value="Sigma70_r2"/>
    <property type="match status" value="1"/>
</dbReference>
<feature type="domain" description="RNA polymerase sigma-70 region 2" evidence="6">
    <location>
        <begin position="13"/>
        <end position="76"/>
    </location>
</feature>
<accession>A0A846Z038</accession>
<evidence type="ECO:0000313" key="9">
    <source>
        <dbReference type="Proteomes" id="UP000579250"/>
    </source>
</evidence>
<evidence type="ECO:0000256" key="1">
    <source>
        <dbReference type="ARBA" id="ARBA00010641"/>
    </source>
</evidence>
<dbReference type="InterPro" id="IPR013249">
    <property type="entry name" value="RNA_pol_sigma70_r4_t2"/>
</dbReference>
<comment type="caution">
    <text evidence="8">The sequence shown here is derived from an EMBL/GenBank/DDBJ whole genome shotgun (WGS) entry which is preliminary data.</text>
</comment>
<dbReference type="Proteomes" id="UP000579250">
    <property type="component" value="Unassembled WGS sequence"/>
</dbReference>
<reference evidence="8 9" key="1">
    <citation type="submission" date="2020-04" db="EMBL/GenBank/DDBJ databases">
        <title>MicrobeNet Type strains.</title>
        <authorList>
            <person name="Nicholson A.C."/>
        </authorList>
    </citation>
    <scope>NUCLEOTIDE SEQUENCE [LARGE SCALE GENOMIC DNA]</scope>
    <source>
        <strain evidence="8 9">ATCC BAA-277</strain>
    </source>
</reference>
<evidence type="ECO:0000256" key="3">
    <source>
        <dbReference type="ARBA" id="ARBA00023015"/>
    </source>
</evidence>
<name>A0A846Z038_9ACTN</name>
<dbReference type="AlphaFoldDB" id="A0A846Z038"/>
<evidence type="ECO:0000256" key="4">
    <source>
        <dbReference type="ARBA" id="ARBA00023082"/>
    </source>
</evidence>
<sequence length="304" mass="32816">MDSQAELAEQFDACRAHLRAVAFRMLGSVHEADDAVQEVWLRASRAYGSDIVSVRGWLTTIAGRVCLDMLRSRQRRGEEFTDMGVLAELDRRTGHDDPANPEDEAMLIESVGLAMIVVLDELGPAERVAFVLHDLFGVPFTEIGEIVERSPDAAMKLASRARRRVRGTVKMPAADLARQRKVVAAFLAASRAGDLRALLTVLAPDVIRRADHAVLRAGAEAVIHGARSVAEDAVFYSTLARSAHVALVNGGVGVVVAPRGRLLAVIDLTVGDDGLVTEIDIIGAPERLGKVQVHCPDFHDDPAI</sequence>
<evidence type="ECO:0000256" key="2">
    <source>
        <dbReference type="ARBA" id="ARBA00011344"/>
    </source>
</evidence>
<evidence type="ECO:0000256" key="5">
    <source>
        <dbReference type="ARBA" id="ARBA00023163"/>
    </source>
</evidence>
<dbReference type="InterPro" id="IPR036388">
    <property type="entry name" value="WH-like_DNA-bd_sf"/>
</dbReference>
<keyword evidence="9" id="KW-1185">Reference proteome</keyword>
<organism evidence="8 9">
    <name type="scientific">Actinomadura latina</name>
    <dbReference type="NCBI Taxonomy" id="163603"/>
    <lineage>
        <taxon>Bacteria</taxon>
        <taxon>Bacillati</taxon>
        <taxon>Actinomycetota</taxon>
        <taxon>Actinomycetes</taxon>
        <taxon>Streptosporangiales</taxon>
        <taxon>Thermomonosporaceae</taxon>
        <taxon>Actinomadura</taxon>
    </lineage>
</organism>
<evidence type="ECO:0000259" key="7">
    <source>
        <dbReference type="Pfam" id="PF08281"/>
    </source>
</evidence>
<dbReference type="InterPro" id="IPR014284">
    <property type="entry name" value="RNA_pol_sigma-70_dom"/>
</dbReference>
<keyword evidence="5" id="KW-0804">Transcription</keyword>
<dbReference type="NCBIfam" id="TIGR02937">
    <property type="entry name" value="sigma70-ECF"/>
    <property type="match status" value="1"/>
</dbReference>
<dbReference type="Gene3D" id="1.10.10.10">
    <property type="entry name" value="Winged helix-like DNA-binding domain superfamily/Winged helix DNA-binding domain"/>
    <property type="match status" value="1"/>
</dbReference>
<dbReference type="SUPFAM" id="SSF88946">
    <property type="entry name" value="Sigma2 domain of RNA polymerase sigma factors"/>
    <property type="match status" value="1"/>
</dbReference>
<dbReference type="InterPro" id="IPR013325">
    <property type="entry name" value="RNA_pol_sigma_r2"/>
</dbReference>
<dbReference type="PANTHER" id="PTHR30173:SF43">
    <property type="entry name" value="ECF RNA POLYMERASE SIGMA FACTOR SIGI-RELATED"/>
    <property type="match status" value="1"/>
</dbReference>
<dbReference type="GO" id="GO:0006352">
    <property type="term" value="P:DNA-templated transcription initiation"/>
    <property type="evidence" value="ECO:0007669"/>
    <property type="project" value="InterPro"/>
</dbReference>
<dbReference type="InterPro" id="IPR013324">
    <property type="entry name" value="RNA_pol_sigma_r3/r4-like"/>
</dbReference>